<organism evidence="5 6">
    <name type="scientific">Phorcysia thermohydrogeniphila</name>
    <dbReference type="NCBI Taxonomy" id="936138"/>
    <lineage>
        <taxon>Bacteria</taxon>
        <taxon>Pseudomonadati</taxon>
        <taxon>Aquificota</taxon>
        <taxon>Aquificia</taxon>
        <taxon>Desulfurobacteriales</taxon>
        <taxon>Desulfurobacteriaceae</taxon>
        <taxon>Phorcysia</taxon>
    </lineage>
</organism>
<sequence>MRTVVALVFALILGAPAYAGLWETKCASCHNGTVAPSKKSLLEKYKTPDAFMSAVRKAVLSGKMPHGLGYRFVAKELYGRFPTLQCRQRCKNCGRF</sequence>
<evidence type="ECO:0000256" key="3">
    <source>
        <dbReference type="SAM" id="SignalP"/>
    </source>
</evidence>
<feature type="signal peptide" evidence="3">
    <location>
        <begin position="1"/>
        <end position="19"/>
    </location>
</feature>
<dbReference type="EMBL" id="SMFV01000001">
    <property type="protein sequence ID" value="TCK06321.1"/>
    <property type="molecule type" value="Genomic_DNA"/>
</dbReference>
<keyword evidence="1" id="KW-0479">Metal-binding</keyword>
<protein>
    <recommendedName>
        <fullName evidence="4">Cytochrome c domain-containing protein</fullName>
    </recommendedName>
</protein>
<evidence type="ECO:0000313" key="6">
    <source>
        <dbReference type="Proteomes" id="UP000295777"/>
    </source>
</evidence>
<dbReference type="Proteomes" id="UP000295777">
    <property type="component" value="Unassembled WGS sequence"/>
</dbReference>
<dbReference type="AlphaFoldDB" id="A0A4R1GH36"/>
<evidence type="ECO:0000256" key="2">
    <source>
        <dbReference type="ARBA" id="ARBA00023004"/>
    </source>
</evidence>
<dbReference type="InterPro" id="IPR009056">
    <property type="entry name" value="Cyt_c-like_dom"/>
</dbReference>
<feature type="chain" id="PRO_5020882694" description="Cytochrome c domain-containing protein" evidence="3">
    <location>
        <begin position="20"/>
        <end position="96"/>
    </location>
</feature>
<evidence type="ECO:0000313" key="5">
    <source>
        <dbReference type="EMBL" id="TCK06321.1"/>
    </source>
</evidence>
<keyword evidence="6" id="KW-1185">Reference proteome</keyword>
<evidence type="ECO:0000256" key="1">
    <source>
        <dbReference type="ARBA" id="ARBA00022723"/>
    </source>
</evidence>
<dbReference type="Pfam" id="PF13442">
    <property type="entry name" value="Cytochrome_CBB3"/>
    <property type="match status" value="1"/>
</dbReference>
<proteinExistence type="predicted"/>
<dbReference type="OrthoDB" id="15497at2"/>
<keyword evidence="3" id="KW-0732">Signal</keyword>
<gene>
    <name evidence="5" type="ORF">CLV27_0122</name>
</gene>
<feature type="domain" description="Cytochrome c" evidence="4">
    <location>
        <begin position="19"/>
        <end position="72"/>
    </location>
</feature>
<accession>A0A4R1GH36</accession>
<keyword evidence="2" id="KW-0408">Iron</keyword>
<evidence type="ECO:0000259" key="4">
    <source>
        <dbReference type="Pfam" id="PF13442"/>
    </source>
</evidence>
<comment type="caution">
    <text evidence="5">The sequence shown here is derived from an EMBL/GenBank/DDBJ whole genome shotgun (WGS) entry which is preliminary data.</text>
</comment>
<name>A0A4R1GH36_9BACT</name>
<reference evidence="5 6" key="1">
    <citation type="submission" date="2019-03" db="EMBL/GenBank/DDBJ databases">
        <title>Genomic Encyclopedia of Archaeal and Bacterial Type Strains, Phase II (KMG-II): from individual species to whole genera.</title>
        <authorList>
            <person name="Goeker M."/>
        </authorList>
    </citation>
    <scope>NUCLEOTIDE SEQUENCE [LARGE SCALE GENOMIC DNA]</scope>
    <source>
        <strain evidence="5 6">DSM 24425</strain>
    </source>
</reference>
<dbReference type="RefSeq" id="WP_132524754.1">
    <property type="nucleotide sequence ID" value="NZ_SMFV01000001.1"/>
</dbReference>